<accession>A0A916V202</accession>
<sequence>MKILIVGGTSGIGWALAQHYLQAGHQLAVCGRDVQRVDQALARQYAQLTMYQLDIADTAALAAAVNEFGAGGLDMLIVSAGFYFNTRHHKLDEATTLRMLKTNVSGLNAAFELAAEKMIAQGYGHLVGISSVAGLLKDYPGASVYSACKRTVLSLCDTYRIALSPFAVKVTAIVPGYVDTAKLRELNDGDASHKPFIMPEEKAVALIATAIQQAVPVSVFPWQMRWMIRLLNFLPAQLLKLRR</sequence>
<dbReference type="RefSeq" id="WP_188569093.1">
    <property type="nucleotide sequence ID" value="NZ_BMED01000007.1"/>
</dbReference>
<dbReference type="GO" id="GO:0016491">
    <property type="term" value="F:oxidoreductase activity"/>
    <property type="evidence" value="ECO:0007669"/>
    <property type="project" value="UniProtKB-KW"/>
</dbReference>
<dbReference type="Gene3D" id="3.40.50.720">
    <property type="entry name" value="NAD(P)-binding Rossmann-like Domain"/>
    <property type="match status" value="1"/>
</dbReference>
<reference evidence="3" key="2">
    <citation type="submission" date="2020-09" db="EMBL/GenBank/DDBJ databases">
        <authorList>
            <person name="Sun Q."/>
            <person name="Zhou Y."/>
        </authorList>
    </citation>
    <scope>NUCLEOTIDE SEQUENCE</scope>
    <source>
        <strain evidence="3">CGMCC 1.10998</strain>
    </source>
</reference>
<dbReference type="GO" id="GO:0016020">
    <property type="term" value="C:membrane"/>
    <property type="evidence" value="ECO:0007669"/>
    <property type="project" value="TreeGrafter"/>
</dbReference>
<evidence type="ECO:0000256" key="2">
    <source>
        <dbReference type="ARBA" id="ARBA00023002"/>
    </source>
</evidence>
<evidence type="ECO:0000313" key="4">
    <source>
        <dbReference type="Proteomes" id="UP000637423"/>
    </source>
</evidence>
<dbReference type="InterPro" id="IPR002347">
    <property type="entry name" value="SDR_fam"/>
</dbReference>
<dbReference type="InterPro" id="IPR036291">
    <property type="entry name" value="NAD(P)-bd_dom_sf"/>
</dbReference>
<comment type="caution">
    <text evidence="3">The sequence shown here is derived from an EMBL/GenBank/DDBJ whole genome shotgun (WGS) entry which is preliminary data.</text>
</comment>
<dbReference type="AlphaFoldDB" id="A0A916V202"/>
<evidence type="ECO:0000256" key="1">
    <source>
        <dbReference type="ARBA" id="ARBA00006484"/>
    </source>
</evidence>
<dbReference type="SUPFAM" id="SSF51735">
    <property type="entry name" value="NAD(P)-binding Rossmann-fold domains"/>
    <property type="match status" value="1"/>
</dbReference>
<dbReference type="Proteomes" id="UP000637423">
    <property type="component" value="Unassembled WGS sequence"/>
</dbReference>
<protein>
    <submittedName>
        <fullName evidence="3">3-oxoacyl-ACP reductase</fullName>
    </submittedName>
</protein>
<name>A0A916V202_9BURK</name>
<dbReference type="Pfam" id="PF00106">
    <property type="entry name" value="adh_short"/>
    <property type="match status" value="1"/>
</dbReference>
<dbReference type="EMBL" id="BMED01000007">
    <property type="protein sequence ID" value="GGC98259.1"/>
    <property type="molecule type" value="Genomic_DNA"/>
</dbReference>
<organism evidence="3 4">
    <name type="scientific">Undibacterium terreum</name>
    <dbReference type="NCBI Taxonomy" id="1224302"/>
    <lineage>
        <taxon>Bacteria</taxon>
        <taxon>Pseudomonadati</taxon>
        <taxon>Pseudomonadota</taxon>
        <taxon>Betaproteobacteria</taxon>
        <taxon>Burkholderiales</taxon>
        <taxon>Oxalobacteraceae</taxon>
        <taxon>Undibacterium</taxon>
    </lineage>
</organism>
<comment type="similarity">
    <text evidence="1">Belongs to the short-chain dehydrogenases/reductases (SDR) family.</text>
</comment>
<dbReference type="PANTHER" id="PTHR44196">
    <property type="entry name" value="DEHYDROGENASE/REDUCTASE SDR FAMILY MEMBER 7B"/>
    <property type="match status" value="1"/>
</dbReference>
<reference evidence="3" key="1">
    <citation type="journal article" date="2014" name="Int. J. Syst. Evol. Microbiol.">
        <title>Complete genome sequence of Corynebacterium casei LMG S-19264T (=DSM 44701T), isolated from a smear-ripened cheese.</title>
        <authorList>
            <consortium name="US DOE Joint Genome Institute (JGI-PGF)"/>
            <person name="Walter F."/>
            <person name="Albersmeier A."/>
            <person name="Kalinowski J."/>
            <person name="Ruckert C."/>
        </authorList>
    </citation>
    <scope>NUCLEOTIDE SEQUENCE</scope>
    <source>
        <strain evidence="3">CGMCC 1.10998</strain>
    </source>
</reference>
<dbReference type="PANTHER" id="PTHR44196:SF1">
    <property type="entry name" value="DEHYDROGENASE_REDUCTASE SDR FAMILY MEMBER 7B"/>
    <property type="match status" value="1"/>
</dbReference>
<dbReference type="PRINTS" id="PR00081">
    <property type="entry name" value="GDHRDH"/>
</dbReference>
<evidence type="ECO:0000313" key="3">
    <source>
        <dbReference type="EMBL" id="GGC98259.1"/>
    </source>
</evidence>
<gene>
    <name evidence="3" type="ORF">GCM10011396_52260</name>
</gene>
<keyword evidence="2" id="KW-0560">Oxidoreductase</keyword>
<proteinExistence type="inferred from homology"/>
<keyword evidence="4" id="KW-1185">Reference proteome</keyword>